<name>A0A0E9QFX6_ANGAN</name>
<evidence type="ECO:0000313" key="1">
    <source>
        <dbReference type="EMBL" id="JAH15402.1"/>
    </source>
</evidence>
<organism evidence="1">
    <name type="scientific">Anguilla anguilla</name>
    <name type="common">European freshwater eel</name>
    <name type="synonym">Muraena anguilla</name>
    <dbReference type="NCBI Taxonomy" id="7936"/>
    <lineage>
        <taxon>Eukaryota</taxon>
        <taxon>Metazoa</taxon>
        <taxon>Chordata</taxon>
        <taxon>Craniata</taxon>
        <taxon>Vertebrata</taxon>
        <taxon>Euteleostomi</taxon>
        <taxon>Actinopterygii</taxon>
        <taxon>Neopterygii</taxon>
        <taxon>Teleostei</taxon>
        <taxon>Anguilliformes</taxon>
        <taxon>Anguillidae</taxon>
        <taxon>Anguilla</taxon>
    </lineage>
</organism>
<proteinExistence type="predicted"/>
<accession>A0A0E9QFX6</accession>
<reference evidence="1" key="2">
    <citation type="journal article" date="2015" name="Fish Shellfish Immunol.">
        <title>Early steps in the European eel (Anguilla anguilla)-Vibrio vulnificus interaction in the gills: Role of the RtxA13 toxin.</title>
        <authorList>
            <person name="Callol A."/>
            <person name="Pajuelo D."/>
            <person name="Ebbesson L."/>
            <person name="Teles M."/>
            <person name="MacKenzie S."/>
            <person name="Amaro C."/>
        </authorList>
    </citation>
    <scope>NUCLEOTIDE SEQUENCE</scope>
</reference>
<reference evidence="1" key="1">
    <citation type="submission" date="2014-11" db="EMBL/GenBank/DDBJ databases">
        <authorList>
            <person name="Amaro Gonzalez C."/>
        </authorList>
    </citation>
    <scope>NUCLEOTIDE SEQUENCE</scope>
</reference>
<sequence length="60" mass="6844">MSHMMADWFIRLVQSVACVENRFNTEKNVPKISVEKISPSALNSYIVNKILPAKHIGYSH</sequence>
<protein>
    <submittedName>
        <fullName evidence="1">Uncharacterized protein</fullName>
    </submittedName>
</protein>
<dbReference type="AlphaFoldDB" id="A0A0E9QFX6"/>
<dbReference type="EMBL" id="GBXM01093175">
    <property type="protein sequence ID" value="JAH15402.1"/>
    <property type="molecule type" value="Transcribed_RNA"/>
</dbReference>